<evidence type="ECO:0000256" key="2">
    <source>
        <dbReference type="SAM" id="Phobius"/>
    </source>
</evidence>
<reference evidence="5 6" key="1">
    <citation type="submission" date="2024-01" db="EMBL/GenBank/DDBJ databases">
        <authorList>
            <person name="Alioto T."/>
            <person name="Alioto T."/>
            <person name="Gomez Garrido J."/>
        </authorList>
    </citation>
    <scope>NUCLEOTIDE SEQUENCE [LARGE SCALE GENOMIC DNA]</scope>
</reference>
<dbReference type="InterPro" id="IPR003599">
    <property type="entry name" value="Ig_sub"/>
</dbReference>
<proteinExistence type="predicted"/>
<dbReference type="Gene3D" id="2.60.40.10">
    <property type="entry name" value="Immunoglobulins"/>
    <property type="match status" value="4"/>
</dbReference>
<dbReference type="PROSITE" id="PS50835">
    <property type="entry name" value="IG_LIKE"/>
    <property type="match status" value="2"/>
</dbReference>
<accession>A0AAV1NZP5</accession>
<feature type="transmembrane region" description="Helical" evidence="2">
    <location>
        <begin position="437"/>
        <end position="461"/>
    </location>
</feature>
<evidence type="ECO:0000256" key="1">
    <source>
        <dbReference type="SAM" id="MobiDB-lite"/>
    </source>
</evidence>
<feature type="signal peptide" evidence="3">
    <location>
        <begin position="1"/>
        <end position="23"/>
    </location>
</feature>
<dbReference type="InterPro" id="IPR036179">
    <property type="entry name" value="Ig-like_dom_sf"/>
</dbReference>
<feature type="domain" description="Ig-like" evidence="4">
    <location>
        <begin position="256"/>
        <end position="339"/>
    </location>
</feature>
<keyword evidence="3" id="KW-0732">Signal</keyword>
<dbReference type="PANTHER" id="PTHR46484:SF3">
    <property type="entry name" value="MYELIN-ASSOCIATED GLYCOPROTEIN-LIKE"/>
    <property type="match status" value="1"/>
</dbReference>
<protein>
    <submittedName>
        <fullName evidence="5">Sialic acid-binding Ig-like lectin 5</fullName>
    </submittedName>
</protein>
<keyword evidence="2" id="KW-0472">Membrane</keyword>
<dbReference type="InterPro" id="IPR013783">
    <property type="entry name" value="Ig-like_fold"/>
</dbReference>
<evidence type="ECO:0000259" key="4">
    <source>
        <dbReference type="PROSITE" id="PS50835"/>
    </source>
</evidence>
<dbReference type="SMART" id="SM00409">
    <property type="entry name" value="IG"/>
    <property type="match status" value="3"/>
</dbReference>
<keyword evidence="6" id="KW-1185">Reference proteome</keyword>
<evidence type="ECO:0000313" key="5">
    <source>
        <dbReference type="EMBL" id="CAK6964289.1"/>
    </source>
</evidence>
<feature type="region of interest" description="Disordered" evidence="1">
    <location>
        <begin position="526"/>
        <end position="555"/>
    </location>
</feature>
<organism evidence="5 6">
    <name type="scientific">Scomber scombrus</name>
    <name type="common">Atlantic mackerel</name>
    <name type="synonym">Scomber vernalis</name>
    <dbReference type="NCBI Taxonomy" id="13677"/>
    <lineage>
        <taxon>Eukaryota</taxon>
        <taxon>Metazoa</taxon>
        <taxon>Chordata</taxon>
        <taxon>Craniata</taxon>
        <taxon>Vertebrata</taxon>
        <taxon>Euteleostomi</taxon>
        <taxon>Actinopterygii</taxon>
        <taxon>Neopterygii</taxon>
        <taxon>Teleostei</taxon>
        <taxon>Neoteleostei</taxon>
        <taxon>Acanthomorphata</taxon>
        <taxon>Pelagiaria</taxon>
        <taxon>Scombriformes</taxon>
        <taxon>Scombridae</taxon>
        <taxon>Scomber</taxon>
    </lineage>
</organism>
<comment type="caution">
    <text evidence="5">The sequence shown here is derived from an EMBL/GenBank/DDBJ whole genome shotgun (WGS) entry which is preliminary data.</text>
</comment>
<dbReference type="InterPro" id="IPR007110">
    <property type="entry name" value="Ig-like_dom"/>
</dbReference>
<keyword evidence="2" id="KW-1133">Transmembrane helix</keyword>
<feature type="domain" description="Ig-like" evidence="4">
    <location>
        <begin position="151"/>
        <end position="251"/>
    </location>
</feature>
<feature type="chain" id="PRO_5043427028" evidence="3">
    <location>
        <begin position="24"/>
        <end position="577"/>
    </location>
</feature>
<dbReference type="SUPFAM" id="SSF48726">
    <property type="entry name" value="Immunoglobulin"/>
    <property type="match status" value="3"/>
</dbReference>
<evidence type="ECO:0000313" key="6">
    <source>
        <dbReference type="Proteomes" id="UP001314229"/>
    </source>
</evidence>
<dbReference type="Proteomes" id="UP001314229">
    <property type="component" value="Unassembled WGS sequence"/>
</dbReference>
<name>A0AAV1NZP5_SCOSC</name>
<sequence length="577" mass="63902">MHVDTVFLVCPLIFAALWRGVQALSPDPSVPDRVRALVGSCVMIPCSFTPAAPRSLKGRRERVEVRLRFRGGGHIFPLRSTAFNSEDRDQVSRDFLGRTSLIGRVADGDCSLKIERISLDDSRVYEISLKKGDDLLWGRSRSFNLDVVDTPEAPVISGMLSATEGQLVTLNCTVSYHCPSRPPALQWHWERGAQLNSSEPGEEVKTLYPEAHRPMLLASLSFTVSHRVKPRLRCEVSYPGAKSMATSKDLHVTFPPKDVKVQVQSLTVQEGGNALLVCSCKADPPASDYRWSYSQHGHTVHLHKRTHTIRVYNVTRDMKVRCSAQNLIGRGESRPTPLNIQYKPLILRLTSSCVVEESELLCRCLVESNPRAAVTWSVNGTAPPPDYNVSVTSDSEMLTATLRGRMDKPQTVVCFAFNALGNDSLILVQGGDETTTLLWLVVPAVAICLVIFLLSLIVYCCRKRAGKHGLRRPAVYPGGMGIYQDRMPLYINCTEVTHIYANGSYQLVYQNCTPLFVRTKQIRPMGRRGGERRVGERRRAGEGGGTDRRGGLGVRGTREVQGTAVADAETAIYVEIL</sequence>
<dbReference type="PANTHER" id="PTHR46484">
    <property type="entry name" value="SI:CH211-171H4.5-RELATED"/>
    <property type="match status" value="1"/>
</dbReference>
<dbReference type="AlphaFoldDB" id="A0AAV1NZP5"/>
<feature type="compositionally biased region" description="Basic and acidic residues" evidence="1">
    <location>
        <begin position="528"/>
        <end position="550"/>
    </location>
</feature>
<gene>
    <name evidence="5" type="ORF">FSCOSCO3_A010052</name>
</gene>
<evidence type="ECO:0000256" key="3">
    <source>
        <dbReference type="SAM" id="SignalP"/>
    </source>
</evidence>
<keyword evidence="2" id="KW-0812">Transmembrane</keyword>
<dbReference type="EMBL" id="CAWUFR010000071">
    <property type="protein sequence ID" value="CAK6964289.1"/>
    <property type="molecule type" value="Genomic_DNA"/>
</dbReference>